<dbReference type="EMBL" id="CP088295">
    <property type="protein sequence ID" value="UUY02889.1"/>
    <property type="molecule type" value="Genomic_DNA"/>
</dbReference>
<gene>
    <name evidence="2" type="ORF">LRS13_19715</name>
</gene>
<organism evidence="2 3">
    <name type="scientific">Svornostia abyssi</name>
    <dbReference type="NCBI Taxonomy" id="2898438"/>
    <lineage>
        <taxon>Bacteria</taxon>
        <taxon>Bacillati</taxon>
        <taxon>Actinomycetota</taxon>
        <taxon>Thermoleophilia</taxon>
        <taxon>Solirubrobacterales</taxon>
        <taxon>Baekduiaceae</taxon>
        <taxon>Svornostia</taxon>
    </lineage>
</organism>
<accession>A0ABY5PDY8</accession>
<evidence type="ECO:0000313" key="3">
    <source>
        <dbReference type="Proteomes" id="UP001058860"/>
    </source>
</evidence>
<evidence type="ECO:0000313" key="2">
    <source>
        <dbReference type="EMBL" id="UUY02889.1"/>
    </source>
</evidence>
<dbReference type="Proteomes" id="UP001058860">
    <property type="component" value="Chromosome"/>
</dbReference>
<name>A0ABY5PDY8_9ACTN</name>
<protein>
    <submittedName>
        <fullName evidence="2">Uncharacterized protein</fullName>
    </submittedName>
</protein>
<proteinExistence type="predicted"/>
<keyword evidence="3" id="KW-1185">Reference proteome</keyword>
<dbReference type="RefSeq" id="WP_353863411.1">
    <property type="nucleotide sequence ID" value="NZ_CP088295.1"/>
</dbReference>
<reference evidence="3" key="1">
    <citation type="submission" date="2021-11" db="EMBL/GenBank/DDBJ databases">
        <title>Cultivation dependent microbiological survey of springs from the worlds oldest radium mine currently devoted to the extraction of radon-saturated water.</title>
        <authorList>
            <person name="Kapinusova G."/>
            <person name="Smrhova T."/>
            <person name="Strejcek M."/>
            <person name="Suman J."/>
            <person name="Jani K."/>
            <person name="Pajer P."/>
            <person name="Uhlik O."/>
        </authorList>
    </citation>
    <scope>NUCLEOTIDE SEQUENCE [LARGE SCALE GENOMIC DNA]</scope>
    <source>
        <strain evidence="3">J379</strain>
    </source>
</reference>
<feature type="region of interest" description="Disordered" evidence="1">
    <location>
        <begin position="17"/>
        <end position="64"/>
    </location>
</feature>
<evidence type="ECO:0000256" key="1">
    <source>
        <dbReference type="SAM" id="MobiDB-lite"/>
    </source>
</evidence>
<sequence length="64" mass="6692">MFRYSVARDAYVLRLGSGQHGPVLVQSGAQPVPAAPKPPATGRFARTDGAGAHSETPMTKSRQG</sequence>